<proteinExistence type="predicted"/>
<evidence type="ECO:0000313" key="2">
    <source>
        <dbReference type="Proteomes" id="UP000032101"/>
    </source>
</evidence>
<dbReference type="Proteomes" id="UP000032101">
    <property type="component" value="Unassembled WGS sequence"/>
</dbReference>
<sequence>MLSPSAFAVSNGPQVISRNWVVAVTTQKDEKHRVEHGHPDIQLDQMGKVLDGFPKSSALG</sequence>
<dbReference type="EMBL" id="JXNZ01000023">
    <property type="protein sequence ID" value="KIQ60686.1"/>
    <property type="molecule type" value="Genomic_DNA"/>
</dbReference>
<protein>
    <submittedName>
        <fullName evidence="1">Uncharacterized protein</fullName>
    </submittedName>
</protein>
<comment type="caution">
    <text evidence="1">The sequence shown here is derived from an EMBL/GenBank/DDBJ whole genome shotgun (WGS) entry which is preliminary data.</text>
</comment>
<gene>
    <name evidence="1" type="ORF">RL74_04195</name>
</gene>
<name>A0A0D0NNP5_PSEFL</name>
<reference evidence="1 2" key="1">
    <citation type="submission" date="2015-01" db="EMBL/GenBank/DDBJ databases">
        <title>Draft Genome Sequence of the Biocontrol and Plant Growth-Promoting Rhizobacteria (PGPR) Pseudomonas fluorescens UM270.</title>
        <authorList>
            <person name="Hernandez-Salmeron J.E."/>
            <person name="Santoyo G."/>
            <person name="Moreno-Hagelsieb G."/>
            <person name="Hernandez-Leon R."/>
        </authorList>
    </citation>
    <scope>NUCLEOTIDE SEQUENCE [LARGE SCALE GENOMIC DNA]</scope>
    <source>
        <strain evidence="1 2">UM270</strain>
    </source>
</reference>
<evidence type="ECO:0000313" key="1">
    <source>
        <dbReference type="EMBL" id="KIQ60686.1"/>
    </source>
</evidence>
<dbReference type="PATRIC" id="fig|294.124.peg.853"/>
<organism evidence="1 2">
    <name type="scientific">Pseudomonas fluorescens</name>
    <dbReference type="NCBI Taxonomy" id="294"/>
    <lineage>
        <taxon>Bacteria</taxon>
        <taxon>Pseudomonadati</taxon>
        <taxon>Pseudomonadota</taxon>
        <taxon>Gammaproteobacteria</taxon>
        <taxon>Pseudomonadales</taxon>
        <taxon>Pseudomonadaceae</taxon>
        <taxon>Pseudomonas</taxon>
    </lineage>
</organism>
<dbReference type="AlphaFoldDB" id="A0A0D0NNP5"/>
<accession>A0A0D0NNP5</accession>